<dbReference type="Proteomes" id="UP001165587">
    <property type="component" value="Unassembled WGS sequence"/>
</dbReference>
<evidence type="ECO:0000259" key="7">
    <source>
        <dbReference type="Pfam" id="PF00892"/>
    </source>
</evidence>
<gene>
    <name evidence="8" type="ORF">N1028_12935</name>
</gene>
<dbReference type="PANTHER" id="PTHR32322">
    <property type="entry name" value="INNER MEMBRANE TRANSPORTER"/>
    <property type="match status" value="1"/>
</dbReference>
<feature type="transmembrane region" description="Helical" evidence="6">
    <location>
        <begin position="68"/>
        <end position="87"/>
    </location>
</feature>
<name>A0AA42BTT8_9MICO</name>
<evidence type="ECO:0000256" key="2">
    <source>
        <dbReference type="ARBA" id="ARBA00007362"/>
    </source>
</evidence>
<feature type="transmembrane region" description="Helical" evidence="6">
    <location>
        <begin position="245"/>
        <end position="266"/>
    </location>
</feature>
<feature type="transmembrane region" description="Helical" evidence="6">
    <location>
        <begin position="187"/>
        <end position="206"/>
    </location>
</feature>
<feature type="domain" description="EamA" evidence="7">
    <location>
        <begin position="156"/>
        <end position="288"/>
    </location>
</feature>
<protein>
    <submittedName>
        <fullName evidence="8">DMT family transporter</fullName>
    </submittedName>
</protein>
<evidence type="ECO:0000256" key="3">
    <source>
        <dbReference type="ARBA" id="ARBA00022692"/>
    </source>
</evidence>
<keyword evidence="3 6" id="KW-0812">Transmembrane</keyword>
<dbReference type="PANTHER" id="PTHR32322:SF2">
    <property type="entry name" value="EAMA DOMAIN-CONTAINING PROTEIN"/>
    <property type="match status" value="1"/>
</dbReference>
<dbReference type="InterPro" id="IPR050638">
    <property type="entry name" value="AA-Vitamin_Transporters"/>
</dbReference>
<accession>A0AA42BTT8</accession>
<sequence length="312" mass="32522">MEVTSRRWRWIALTAIAPIAWGSNYFVTRQFLPDDSPLWGAVIRALPAGLLLLALARERPRGEWWWRSLVLGTLNVGAFFVLIYLASQLLPTSVASTLMASSAAVLLLLAWPLLRERPALVSGIGAVVGFAGVAIMLLGADPEDAVPGTSAGVDPLGVAVSLVAMLMSSLGFVLAKRWGGGVRLLPLTAWQLIAGGLVVLPLAVLVEGAPPVLDGPALVGFAYVAMVATALAFVAWFAGLRHLPAGSVGLVGLLNPVTGVLLGTLVAHEAFGPAQALGTALVLGGVVVGQRSTTRPRDAVTAPVRVVFPHRH</sequence>
<evidence type="ECO:0000256" key="6">
    <source>
        <dbReference type="SAM" id="Phobius"/>
    </source>
</evidence>
<evidence type="ECO:0000313" key="9">
    <source>
        <dbReference type="Proteomes" id="UP001165587"/>
    </source>
</evidence>
<evidence type="ECO:0000256" key="4">
    <source>
        <dbReference type="ARBA" id="ARBA00022989"/>
    </source>
</evidence>
<dbReference type="EMBL" id="JANLCK010000007">
    <property type="protein sequence ID" value="MCS5726800.1"/>
    <property type="molecule type" value="Genomic_DNA"/>
</dbReference>
<dbReference type="Pfam" id="PF00892">
    <property type="entry name" value="EamA"/>
    <property type="match status" value="2"/>
</dbReference>
<keyword evidence="4 6" id="KW-1133">Transmembrane helix</keyword>
<dbReference type="AlphaFoldDB" id="A0AA42BTT8"/>
<evidence type="ECO:0000256" key="5">
    <source>
        <dbReference type="ARBA" id="ARBA00023136"/>
    </source>
</evidence>
<dbReference type="InterPro" id="IPR037185">
    <property type="entry name" value="EmrE-like"/>
</dbReference>
<feature type="transmembrane region" description="Helical" evidence="6">
    <location>
        <begin position="93"/>
        <end position="113"/>
    </location>
</feature>
<keyword evidence="9" id="KW-1185">Reference proteome</keyword>
<feature type="transmembrane region" description="Helical" evidence="6">
    <location>
        <begin position="272"/>
        <end position="289"/>
    </location>
</feature>
<feature type="transmembrane region" description="Helical" evidence="6">
    <location>
        <begin position="156"/>
        <end position="175"/>
    </location>
</feature>
<organism evidence="8 9">
    <name type="scientific">Herbiconiux oxytropis</name>
    <dbReference type="NCBI Taxonomy" id="2970915"/>
    <lineage>
        <taxon>Bacteria</taxon>
        <taxon>Bacillati</taxon>
        <taxon>Actinomycetota</taxon>
        <taxon>Actinomycetes</taxon>
        <taxon>Micrococcales</taxon>
        <taxon>Microbacteriaceae</taxon>
        <taxon>Herbiconiux</taxon>
    </lineage>
</organism>
<dbReference type="GO" id="GO:0016020">
    <property type="term" value="C:membrane"/>
    <property type="evidence" value="ECO:0007669"/>
    <property type="project" value="UniProtKB-SubCell"/>
</dbReference>
<evidence type="ECO:0000256" key="1">
    <source>
        <dbReference type="ARBA" id="ARBA00004141"/>
    </source>
</evidence>
<feature type="transmembrane region" description="Helical" evidence="6">
    <location>
        <begin position="120"/>
        <end position="140"/>
    </location>
</feature>
<dbReference type="Gene3D" id="1.10.3730.20">
    <property type="match status" value="1"/>
</dbReference>
<comment type="similarity">
    <text evidence="2">Belongs to the EamA transporter family.</text>
</comment>
<feature type="transmembrane region" description="Helical" evidence="6">
    <location>
        <begin position="38"/>
        <end position="56"/>
    </location>
</feature>
<keyword evidence="5 6" id="KW-0472">Membrane</keyword>
<dbReference type="InterPro" id="IPR000620">
    <property type="entry name" value="EamA_dom"/>
</dbReference>
<proteinExistence type="inferred from homology"/>
<feature type="transmembrane region" description="Helical" evidence="6">
    <location>
        <begin position="218"/>
        <end position="238"/>
    </location>
</feature>
<evidence type="ECO:0000313" key="8">
    <source>
        <dbReference type="EMBL" id="MCS5726800.1"/>
    </source>
</evidence>
<comment type="caution">
    <text evidence="8">The sequence shown here is derived from an EMBL/GenBank/DDBJ whole genome shotgun (WGS) entry which is preliminary data.</text>
</comment>
<dbReference type="SUPFAM" id="SSF103481">
    <property type="entry name" value="Multidrug resistance efflux transporter EmrE"/>
    <property type="match status" value="2"/>
</dbReference>
<reference evidence="8" key="1">
    <citation type="submission" date="2022-08" db="EMBL/GenBank/DDBJ databases">
        <authorList>
            <person name="Deng Y."/>
            <person name="Han X.-F."/>
            <person name="Zhang Y.-Q."/>
        </authorList>
    </citation>
    <scope>NUCLEOTIDE SEQUENCE</scope>
    <source>
        <strain evidence="8">CPCC 203407</strain>
    </source>
</reference>
<comment type="subcellular location">
    <subcellularLocation>
        <location evidence="1">Membrane</location>
        <topology evidence="1">Multi-pass membrane protein</topology>
    </subcellularLocation>
</comment>
<feature type="domain" description="EamA" evidence="7">
    <location>
        <begin position="9"/>
        <end position="137"/>
    </location>
</feature>
<dbReference type="RefSeq" id="WP_259529648.1">
    <property type="nucleotide sequence ID" value="NZ_JANLCK010000007.1"/>
</dbReference>